<evidence type="ECO:0000256" key="3">
    <source>
        <dbReference type="ARBA" id="ARBA00022578"/>
    </source>
</evidence>
<evidence type="ECO:0000256" key="1">
    <source>
        <dbReference type="ARBA" id="ARBA00004091"/>
    </source>
</evidence>
<dbReference type="PANTHER" id="PTHR33293:SF1">
    <property type="entry name" value="INSERTION ELEMENT IS1 1 PROTEIN INSB-RELATED"/>
    <property type="match status" value="1"/>
</dbReference>
<comment type="similarity">
    <text evidence="2">Belongs to the transposase 27 family.</text>
</comment>
<accession>A0A9D1PXD8</accession>
<reference evidence="5" key="1">
    <citation type="journal article" date="2021" name="PeerJ">
        <title>Extensive microbial diversity within the chicken gut microbiome revealed by metagenomics and culture.</title>
        <authorList>
            <person name="Gilroy R."/>
            <person name="Ravi A."/>
            <person name="Getino M."/>
            <person name="Pursley I."/>
            <person name="Horton D.L."/>
            <person name="Alikhan N.F."/>
            <person name="Baker D."/>
            <person name="Gharbi K."/>
            <person name="Hall N."/>
            <person name="Watson M."/>
            <person name="Adriaenssens E.M."/>
            <person name="Foster-Nyarko E."/>
            <person name="Jarju S."/>
            <person name="Secka A."/>
            <person name="Antonio M."/>
            <person name="Oren A."/>
            <person name="Chaudhuri R.R."/>
            <person name="La Ragione R."/>
            <person name="Hildebrand F."/>
            <person name="Pallen M.J."/>
        </authorList>
    </citation>
    <scope>NUCLEOTIDE SEQUENCE</scope>
    <source>
        <strain evidence="5">ChiHecec2B26-446</strain>
    </source>
</reference>
<dbReference type="GO" id="GO:0003677">
    <property type="term" value="F:DNA binding"/>
    <property type="evidence" value="ECO:0007669"/>
    <property type="project" value="InterPro"/>
</dbReference>
<reference evidence="5" key="2">
    <citation type="submission" date="2021-04" db="EMBL/GenBank/DDBJ databases">
        <authorList>
            <person name="Gilroy R."/>
        </authorList>
    </citation>
    <scope>NUCLEOTIDE SEQUENCE</scope>
    <source>
        <strain evidence="5">ChiHecec2B26-446</strain>
    </source>
</reference>
<gene>
    <name evidence="5" type="ORF">H9894_07720</name>
</gene>
<evidence type="ECO:0000256" key="2">
    <source>
        <dbReference type="ARBA" id="ARBA00008841"/>
    </source>
</evidence>
<dbReference type="Pfam" id="PF03400">
    <property type="entry name" value="DDE_Tnp_IS1"/>
    <property type="match status" value="1"/>
</dbReference>
<dbReference type="AlphaFoldDB" id="A0A9D1PXD8"/>
<dbReference type="EMBL" id="DXHV01000072">
    <property type="protein sequence ID" value="HIW01058.1"/>
    <property type="molecule type" value="Genomic_DNA"/>
</dbReference>
<dbReference type="PANTHER" id="PTHR33293">
    <property type="entry name" value="INSERTION ELEMENT IS1 1 PROTEIN INSB-RELATED"/>
    <property type="match status" value="1"/>
</dbReference>
<comment type="function">
    <text evidence="1">Absolutely required for transposition of IS1.</text>
</comment>
<dbReference type="NCBIfam" id="NF033558">
    <property type="entry name" value="transpos_IS1"/>
    <property type="match status" value="1"/>
</dbReference>
<organism evidence="5 6">
    <name type="scientific">Candidatus Desulfovibrio intestinipullorum</name>
    <dbReference type="NCBI Taxonomy" id="2838536"/>
    <lineage>
        <taxon>Bacteria</taxon>
        <taxon>Pseudomonadati</taxon>
        <taxon>Thermodesulfobacteriota</taxon>
        <taxon>Desulfovibrionia</taxon>
        <taxon>Desulfovibrionales</taxon>
        <taxon>Desulfovibrionaceae</taxon>
        <taxon>Desulfovibrio</taxon>
    </lineage>
</organism>
<protein>
    <submittedName>
        <fullName evidence="5">IS1 family transposase</fullName>
    </submittedName>
</protein>
<comment type="caution">
    <text evidence="5">The sequence shown here is derived from an EMBL/GenBank/DDBJ whole genome shotgun (WGS) entry which is preliminary data.</text>
</comment>
<dbReference type="InterPro" id="IPR051354">
    <property type="entry name" value="Transposase_27_IS1"/>
</dbReference>
<evidence type="ECO:0000256" key="4">
    <source>
        <dbReference type="ARBA" id="ARBA00023172"/>
    </source>
</evidence>
<keyword evidence="4" id="KW-0233">DNA recombination</keyword>
<dbReference type="GO" id="GO:0004803">
    <property type="term" value="F:transposase activity"/>
    <property type="evidence" value="ECO:0007669"/>
    <property type="project" value="InterPro"/>
</dbReference>
<dbReference type="Proteomes" id="UP000886752">
    <property type="component" value="Unassembled WGS sequence"/>
</dbReference>
<keyword evidence="3" id="KW-0815">Transposition</keyword>
<evidence type="ECO:0000313" key="5">
    <source>
        <dbReference type="EMBL" id="HIW01058.1"/>
    </source>
</evidence>
<dbReference type="GO" id="GO:0006313">
    <property type="term" value="P:DNA transposition"/>
    <property type="evidence" value="ECO:0007669"/>
    <property type="project" value="InterPro"/>
</dbReference>
<evidence type="ECO:0000313" key="6">
    <source>
        <dbReference type="Proteomes" id="UP000886752"/>
    </source>
</evidence>
<proteinExistence type="inferred from homology"/>
<dbReference type="InterPro" id="IPR005063">
    <property type="entry name" value="Transposase_27"/>
</dbReference>
<sequence>MTTNTSSQICCKYCSSTLVVKDGFRTNKIGGRTQRYKCRKCNKGFVEGDRRYAQRKDQRLCVLFQEYTDGKSIRGVARSVNLSHTTVARWLKAIDKELPEVKEAYEMSKEDDEPPQKRYLVYDEMWHFLERKENKLLIIKLYDSINNKLVDFILGNRDEKTFLTIYKRNKNRANSTYYIDNWTTFETVLKANNERYVIGKENTYPIEQHNSNTRHYLGRFIRRTKNVSRSEQMVAISIKLMTLRHEHPHLVAQYLTPIFPRVGIAA</sequence>
<name>A0A9D1PXD8_9BACT</name>